<evidence type="ECO:0000256" key="4">
    <source>
        <dbReference type="ARBA" id="ARBA00022475"/>
    </source>
</evidence>
<dbReference type="PANTHER" id="PTHR45528">
    <property type="entry name" value="SENSOR HISTIDINE KINASE CPXA"/>
    <property type="match status" value="1"/>
</dbReference>
<feature type="transmembrane region" description="Helical" evidence="14">
    <location>
        <begin position="552"/>
        <end position="573"/>
    </location>
</feature>
<dbReference type="Proteomes" id="UP000234849">
    <property type="component" value="Unassembled WGS sequence"/>
</dbReference>
<evidence type="ECO:0000256" key="14">
    <source>
        <dbReference type="SAM" id="Phobius"/>
    </source>
</evidence>
<dbReference type="InterPro" id="IPR036097">
    <property type="entry name" value="HisK_dim/P_sf"/>
</dbReference>
<organism evidence="16 17">
    <name type="scientific">Mediterraneibacter gnavus</name>
    <name type="common">Ruminococcus gnavus</name>
    <dbReference type="NCBI Taxonomy" id="33038"/>
    <lineage>
        <taxon>Bacteria</taxon>
        <taxon>Bacillati</taxon>
        <taxon>Bacillota</taxon>
        <taxon>Clostridia</taxon>
        <taxon>Lachnospirales</taxon>
        <taxon>Lachnospiraceae</taxon>
        <taxon>Mediterraneibacter</taxon>
    </lineage>
</organism>
<keyword evidence="5" id="KW-0597">Phosphoprotein</keyword>
<feature type="domain" description="Histidine kinase" evidence="15">
    <location>
        <begin position="637"/>
        <end position="834"/>
    </location>
</feature>
<dbReference type="GO" id="GO:0005524">
    <property type="term" value="F:ATP binding"/>
    <property type="evidence" value="ECO:0007669"/>
    <property type="project" value="UniProtKB-KW"/>
</dbReference>
<comment type="catalytic activity">
    <reaction evidence="1">
        <text>ATP + protein L-histidine = ADP + protein N-phospho-L-histidine.</text>
        <dbReference type="EC" id="2.7.13.3"/>
    </reaction>
</comment>
<keyword evidence="11 14" id="KW-1133">Transmembrane helix</keyword>
<dbReference type="InterPro" id="IPR036890">
    <property type="entry name" value="HATPase_C_sf"/>
</dbReference>
<dbReference type="SUPFAM" id="SSF55874">
    <property type="entry name" value="ATPase domain of HSP90 chaperone/DNA topoisomerase II/histidine kinase"/>
    <property type="match status" value="1"/>
</dbReference>
<evidence type="ECO:0000256" key="8">
    <source>
        <dbReference type="ARBA" id="ARBA00022741"/>
    </source>
</evidence>
<keyword evidence="9 16" id="KW-0418">Kinase</keyword>
<name>A0A2N5NKN1_MEDGN</name>
<dbReference type="SMART" id="SM00388">
    <property type="entry name" value="HisKA"/>
    <property type="match status" value="1"/>
</dbReference>
<evidence type="ECO:0000313" key="16">
    <source>
        <dbReference type="EMBL" id="PLT56888.1"/>
    </source>
</evidence>
<feature type="transmembrane region" description="Helical" evidence="14">
    <location>
        <begin position="12"/>
        <end position="37"/>
    </location>
</feature>
<keyword evidence="6" id="KW-0808">Transferase</keyword>
<keyword evidence="8" id="KW-0547">Nucleotide-binding</keyword>
<sequence length="867" mass="99406">MSKWYKSALVKGILIFLSVLSAITALLSLVIISTYSVSVKEIWNKKPTEYTDSKEFENQMCRATMDVLGQISYEDIFETDGKYNPDKLIDIMQYGYNGRHYDEEMEGLRYKLSDLQKWSEEYQHNYAAQENPIVVCQKADKTYHYYYWDEFLNLLKEKTLTVDIDEYTSDEIINALASGDVSLSRFAGHDILDEKGETVYRDFWGFSGAIEEEARPDGGNNILDVVNQTPQLNGKLSEVYAQLGSILSNLYYDFQSYQNSAEWTEGNTNFAYIFVDKETKKVYTNRKEYQDYNSVKENISDIQKNAKYMIVQSKLSDFKTNMDITANDWKEFVKSQRRNSNGDFIFAAAVDTRFSIQDSFYLDKKLYDEYAPYINRAVILLGAAVLLIIVSLIWLTVIAGRNNRSDGVHLNVFDRWKTELAAVFVIGIWIIPMMFWMNNGNMALGYFAESTDLMTATIGYSYEYASGYVPTMQDMIQLACTAAYTMIMSLVGYLSLVRRIKAGTMWKNSVLYAFCRFFRIFWRNRNVVWRMVVSGVILIGIHWMLALFRTPGFVLITLAADAFIVYYLVLNAIAKNKIIKGIKAVAGGDLEYQISLEHLRGEQREVAEMLNDIGTGLQKAVEKSVKSERLKTDLITNVSHDIKTPLTSIINYVDILKRSNIEDPKIQGYLEILEAKAQRLKTLTEDVVEASKVSSGNINLQLMDVNLVEMMNQTTGEFAEKFEHKNLELIQTLPNEPAIIHVDGRRMWRVLENLYNNAAKYAMPGTRIYADLRTDKDEVIFSLKNVSEYPLNFSADELTERFIRGDISRSTEGSGLGLSIAKSLVQMQGGKLELYLDGDLFKATVRFRKADKKEQDSCFFRENSEEE</sequence>
<comment type="caution">
    <text evidence="16">The sequence shown here is derived from an EMBL/GenBank/DDBJ whole genome shotgun (WGS) entry which is preliminary data.</text>
</comment>
<keyword evidence="7 14" id="KW-0812">Transmembrane</keyword>
<gene>
    <name evidence="16" type="ORF">CDL18_04280</name>
</gene>
<dbReference type="RefSeq" id="WP_101879272.1">
    <property type="nucleotide sequence ID" value="NZ_NIHM01000004.1"/>
</dbReference>
<proteinExistence type="predicted"/>
<dbReference type="PROSITE" id="PS50109">
    <property type="entry name" value="HIS_KIN"/>
    <property type="match status" value="1"/>
</dbReference>
<evidence type="ECO:0000313" key="17">
    <source>
        <dbReference type="Proteomes" id="UP000234849"/>
    </source>
</evidence>
<dbReference type="EC" id="2.7.13.3" evidence="3"/>
<dbReference type="InterPro" id="IPR004358">
    <property type="entry name" value="Sig_transdc_His_kin-like_C"/>
</dbReference>
<evidence type="ECO:0000256" key="13">
    <source>
        <dbReference type="ARBA" id="ARBA00023136"/>
    </source>
</evidence>
<dbReference type="SMART" id="SM00387">
    <property type="entry name" value="HATPase_c"/>
    <property type="match status" value="1"/>
</dbReference>
<reference evidence="16 17" key="1">
    <citation type="journal article" date="2017" name="Genome Med.">
        <title>A novel Ruminococcus gnavus clade enriched in inflammatory bowel disease patients.</title>
        <authorList>
            <person name="Hall A.B."/>
            <person name="Yassour M."/>
            <person name="Sauk J."/>
            <person name="Garner A."/>
            <person name="Jiang X."/>
            <person name="Arthur T."/>
            <person name="Lagoudas G.K."/>
            <person name="Vatanen T."/>
            <person name="Fornelos N."/>
            <person name="Wilson R."/>
            <person name="Bertha M."/>
            <person name="Cohen M."/>
            <person name="Garber J."/>
            <person name="Khalili H."/>
            <person name="Gevers D."/>
            <person name="Ananthakrishnan A.N."/>
            <person name="Kugathasan S."/>
            <person name="Lander E.S."/>
            <person name="Blainey P."/>
            <person name="Vlamakis H."/>
            <person name="Xavier R.J."/>
            <person name="Huttenhower C."/>
        </authorList>
    </citation>
    <scope>NUCLEOTIDE SEQUENCE [LARGE SCALE GENOMIC DNA]</scope>
    <source>
        <strain evidence="16 17">RJX1118</strain>
    </source>
</reference>
<feature type="transmembrane region" description="Helical" evidence="14">
    <location>
        <begin position="475"/>
        <end position="497"/>
    </location>
</feature>
<dbReference type="InterPro" id="IPR005467">
    <property type="entry name" value="His_kinase_dom"/>
</dbReference>
<dbReference type="EMBL" id="NIHM01000004">
    <property type="protein sequence ID" value="PLT56888.1"/>
    <property type="molecule type" value="Genomic_DNA"/>
</dbReference>
<dbReference type="GO" id="GO:0005886">
    <property type="term" value="C:plasma membrane"/>
    <property type="evidence" value="ECO:0007669"/>
    <property type="project" value="UniProtKB-SubCell"/>
</dbReference>
<feature type="transmembrane region" description="Helical" evidence="14">
    <location>
        <begin position="377"/>
        <end position="399"/>
    </location>
</feature>
<dbReference type="InterPro" id="IPR050398">
    <property type="entry name" value="HssS/ArlS-like"/>
</dbReference>
<comment type="subcellular location">
    <subcellularLocation>
        <location evidence="2">Cell membrane</location>
        <topology evidence="2">Multi-pass membrane protein</topology>
    </subcellularLocation>
</comment>
<evidence type="ECO:0000259" key="15">
    <source>
        <dbReference type="PROSITE" id="PS50109"/>
    </source>
</evidence>
<dbReference type="Gene3D" id="1.10.287.130">
    <property type="match status" value="1"/>
</dbReference>
<feature type="transmembrane region" description="Helical" evidence="14">
    <location>
        <begin position="420"/>
        <end position="437"/>
    </location>
</feature>
<dbReference type="Pfam" id="PF02518">
    <property type="entry name" value="HATPase_c"/>
    <property type="match status" value="1"/>
</dbReference>
<dbReference type="PRINTS" id="PR00344">
    <property type="entry name" value="BCTRLSENSOR"/>
</dbReference>
<dbReference type="CDD" id="cd00082">
    <property type="entry name" value="HisKA"/>
    <property type="match status" value="1"/>
</dbReference>
<keyword evidence="4" id="KW-1003">Cell membrane</keyword>
<evidence type="ECO:0000256" key="11">
    <source>
        <dbReference type="ARBA" id="ARBA00022989"/>
    </source>
</evidence>
<evidence type="ECO:0000256" key="7">
    <source>
        <dbReference type="ARBA" id="ARBA00022692"/>
    </source>
</evidence>
<evidence type="ECO:0000256" key="10">
    <source>
        <dbReference type="ARBA" id="ARBA00022840"/>
    </source>
</evidence>
<accession>A0A2N5NKN1</accession>
<dbReference type="SUPFAM" id="SSF47384">
    <property type="entry name" value="Homodimeric domain of signal transducing histidine kinase"/>
    <property type="match status" value="1"/>
</dbReference>
<dbReference type="GO" id="GO:0000155">
    <property type="term" value="F:phosphorelay sensor kinase activity"/>
    <property type="evidence" value="ECO:0007669"/>
    <property type="project" value="InterPro"/>
</dbReference>
<evidence type="ECO:0000256" key="6">
    <source>
        <dbReference type="ARBA" id="ARBA00022679"/>
    </source>
</evidence>
<dbReference type="InterPro" id="IPR003661">
    <property type="entry name" value="HisK_dim/P_dom"/>
</dbReference>
<evidence type="ECO:0000256" key="3">
    <source>
        <dbReference type="ARBA" id="ARBA00012438"/>
    </source>
</evidence>
<dbReference type="PANTHER" id="PTHR45528:SF1">
    <property type="entry name" value="SENSOR HISTIDINE KINASE CPXA"/>
    <property type="match status" value="1"/>
</dbReference>
<keyword evidence="12" id="KW-0902">Two-component regulatory system</keyword>
<dbReference type="AlphaFoldDB" id="A0A2N5NKN1"/>
<evidence type="ECO:0000256" key="5">
    <source>
        <dbReference type="ARBA" id="ARBA00022553"/>
    </source>
</evidence>
<protein>
    <recommendedName>
        <fullName evidence="3">histidine kinase</fullName>
        <ecNumber evidence="3">2.7.13.3</ecNumber>
    </recommendedName>
</protein>
<keyword evidence="13 14" id="KW-0472">Membrane</keyword>
<dbReference type="InterPro" id="IPR003594">
    <property type="entry name" value="HATPase_dom"/>
</dbReference>
<evidence type="ECO:0000256" key="12">
    <source>
        <dbReference type="ARBA" id="ARBA00023012"/>
    </source>
</evidence>
<keyword evidence="10" id="KW-0067">ATP-binding</keyword>
<evidence type="ECO:0000256" key="2">
    <source>
        <dbReference type="ARBA" id="ARBA00004651"/>
    </source>
</evidence>
<dbReference type="Pfam" id="PF00512">
    <property type="entry name" value="HisKA"/>
    <property type="match status" value="1"/>
</dbReference>
<evidence type="ECO:0000256" key="1">
    <source>
        <dbReference type="ARBA" id="ARBA00000085"/>
    </source>
</evidence>
<feature type="transmembrane region" description="Helical" evidence="14">
    <location>
        <begin position="527"/>
        <end position="546"/>
    </location>
</feature>
<dbReference type="Gene3D" id="3.30.565.10">
    <property type="entry name" value="Histidine kinase-like ATPase, C-terminal domain"/>
    <property type="match status" value="1"/>
</dbReference>
<evidence type="ECO:0000256" key="9">
    <source>
        <dbReference type="ARBA" id="ARBA00022777"/>
    </source>
</evidence>